<organism evidence="10 11">
    <name type="scientific">Comamonas testosteroni TK102</name>
    <dbReference type="NCBI Taxonomy" id="1392005"/>
    <lineage>
        <taxon>Bacteria</taxon>
        <taxon>Pseudomonadati</taxon>
        <taxon>Pseudomonadota</taxon>
        <taxon>Betaproteobacteria</taxon>
        <taxon>Burkholderiales</taxon>
        <taxon>Comamonadaceae</taxon>
        <taxon>Comamonas</taxon>
    </lineage>
</organism>
<keyword evidence="5 8" id="KW-0249">Electron transport</keyword>
<keyword evidence="7" id="KW-1015">Disulfide bond</keyword>
<evidence type="ECO:0000313" key="11">
    <source>
        <dbReference type="Proteomes" id="UP000028782"/>
    </source>
</evidence>
<dbReference type="InterPro" id="IPR008972">
    <property type="entry name" value="Cupredoxin"/>
</dbReference>
<dbReference type="EMBL" id="CP006704">
    <property type="protein sequence ID" value="AIJ44464.1"/>
    <property type="molecule type" value="Genomic_DNA"/>
</dbReference>
<dbReference type="AlphaFoldDB" id="A0A076PCD5"/>
<dbReference type="SUPFAM" id="SSF49503">
    <property type="entry name" value="Cupredoxins"/>
    <property type="match status" value="1"/>
</dbReference>
<dbReference type="InterPro" id="IPR000923">
    <property type="entry name" value="BlueCu_1"/>
</dbReference>
<dbReference type="GO" id="GO:0005507">
    <property type="term" value="F:copper ion binding"/>
    <property type="evidence" value="ECO:0007669"/>
    <property type="project" value="UniProtKB-UniRule"/>
</dbReference>
<evidence type="ECO:0000256" key="3">
    <source>
        <dbReference type="ARBA" id="ARBA00022723"/>
    </source>
</evidence>
<evidence type="ECO:0000313" key="10">
    <source>
        <dbReference type="EMBL" id="AIJ44464.1"/>
    </source>
</evidence>
<dbReference type="InterPro" id="IPR028871">
    <property type="entry name" value="BlueCu_1_BS"/>
</dbReference>
<dbReference type="Gene3D" id="2.60.40.420">
    <property type="entry name" value="Cupredoxins - blue copper proteins"/>
    <property type="match status" value="1"/>
</dbReference>
<comment type="subcellular location">
    <subcellularLocation>
        <location evidence="1 8">Periplasm</location>
    </subcellularLocation>
</comment>
<dbReference type="HOGENOM" id="CLU_112845_1_0_4"/>
<name>A0A076PCD5_COMTE</name>
<dbReference type="CDD" id="cd13922">
    <property type="entry name" value="Azurin"/>
    <property type="match status" value="1"/>
</dbReference>
<keyword evidence="6 8" id="KW-0186">Copper</keyword>
<evidence type="ECO:0000256" key="5">
    <source>
        <dbReference type="ARBA" id="ARBA00022982"/>
    </source>
</evidence>
<evidence type="ECO:0000259" key="9">
    <source>
        <dbReference type="Pfam" id="PF00127"/>
    </source>
</evidence>
<evidence type="ECO:0000256" key="4">
    <source>
        <dbReference type="ARBA" id="ARBA00022764"/>
    </source>
</evidence>
<dbReference type="Proteomes" id="UP000028782">
    <property type="component" value="Chromosome"/>
</dbReference>
<dbReference type="PANTHER" id="PTHR38439">
    <property type="entry name" value="AURACYANIN-B"/>
    <property type="match status" value="1"/>
</dbReference>
<gene>
    <name evidence="10" type="ORF">O987_01335</name>
</gene>
<keyword evidence="2 8" id="KW-0813">Transport</keyword>
<dbReference type="GO" id="GO:0009055">
    <property type="term" value="F:electron transfer activity"/>
    <property type="evidence" value="ECO:0007669"/>
    <property type="project" value="InterPro"/>
</dbReference>
<keyword evidence="4 8" id="KW-0574">Periplasm</keyword>
<dbReference type="RefSeq" id="WP_003059504.1">
    <property type="nucleotide sequence ID" value="NZ_CP006704.1"/>
</dbReference>
<dbReference type="NCBIfam" id="TIGR02695">
    <property type="entry name" value="azurin"/>
    <property type="match status" value="1"/>
</dbReference>
<dbReference type="PROSITE" id="PS00196">
    <property type="entry name" value="COPPER_BLUE"/>
    <property type="match status" value="1"/>
</dbReference>
<evidence type="ECO:0000256" key="7">
    <source>
        <dbReference type="ARBA" id="ARBA00023157"/>
    </source>
</evidence>
<evidence type="ECO:0000256" key="1">
    <source>
        <dbReference type="ARBA" id="ARBA00004418"/>
    </source>
</evidence>
<sequence>MKKILMTLALCAAGALSAPAMAAGCEAVVESNDAMQFNVKSIDVPKSCKKFSVTLKHVGKMPKTAMGHNIVVSTAADMQPVITDGMAAGAGADYVKAGDARVLAHSKLIGGGETTKFDIDVAKLKAGTDYAFFCSFPGHSALMKGSLKLGS</sequence>
<reference evidence="10 11" key="1">
    <citation type="journal article" date="2014" name="Genome Announc.">
        <title>Complete Genome Sequence of Polychlorinated Biphenyl Degrader Comamonas testosteroni TK102 (NBRC 109938).</title>
        <authorList>
            <person name="Fukuda K."/>
            <person name="Hosoyama A."/>
            <person name="Tsuchikane K."/>
            <person name="Ohji S."/>
            <person name="Yamazoe A."/>
            <person name="Fujita N."/>
            <person name="Shintani M."/>
            <person name="Kimbara K."/>
        </authorList>
    </citation>
    <scope>NUCLEOTIDE SEQUENCE [LARGE SCALE GENOMIC DNA]</scope>
    <source>
        <strain evidence="10">TK102</strain>
    </source>
</reference>
<dbReference type="PROSITE" id="PS51257">
    <property type="entry name" value="PROKAR_LIPOPROTEIN"/>
    <property type="match status" value="1"/>
</dbReference>
<feature type="domain" description="Blue (type 1) copper" evidence="9">
    <location>
        <begin position="25"/>
        <end position="149"/>
    </location>
</feature>
<evidence type="ECO:0000256" key="6">
    <source>
        <dbReference type="ARBA" id="ARBA00023008"/>
    </source>
</evidence>
<keyword evidence="3 8" id="KW-0479">Metal-binding</keyword>
<dbReference type="InterPro" id="IPR014068">
    <property type="entry name" value="Azurin"/>
</dbReference>
<protein>
    <recommendedName>
        <fullName evidence="8">Azurin</fullName>
    </recommendedName>
</protein>
<dbReference type="KEGG" id="ctes:O987_01335"/>
<keyword evidence="8" id="KW-0732">Signal</keyword>
<comment type="function">
    <text evidence="8">Transfers electrons from cytochrome c551 to cytochrome oxidase.</text>
</comment>
<feature type="chain" id="PRO_5006531924" description="Azurin" evidence="8">
    <location>
        <begin position="23"/>
        <end position="151"/>
    </location>
</feature>
<feature type="signal peptide" evidence="8">
    <location>
        <begin position="1"/>
        <end position="22"/>
    </location>
</feature>
<evidence type="ECO:0000256" key="8">
    <source>
        <dbReference type="RuleBase" id="RU363017"/>
    </source>
</evidence>
<evidence type="ECO:0000256" key="2">
    <source>
        <dbReference type="ARBA" id="ARBA00022448"/>
    </source>
</evidence>
<dbReference type="InterPro" id="IPR050845">
    <property type="entry name" value="Cu-binding_ET"/>
</dbReference>
<accession>A0A076PCD5</accession>
<dbReference type="PANTHER" id="PTHR38439:SF2">
    <property type="entry name" value="OUTER MEMBRANE PROTEIN H.8"/>
    <property type="match status" value="1"/>
</dbReference>
<dbReference type="Pfam" id="PF00127">
    <property type="entry name" value="Copper-bind"/>
    <property type="match status" value="1"/>
</dbReference>
<proteinExistence type="predicted"/>
<dbReference type="GO" id="GO:0042597">
    <property type="term" value="C:periplasmic space"/>
    <property type="evidence" value="ECO:0007669"/>
    <property type="project" value="UniProtKB-SubCell"/>
</dbReference>